<feature type="transmembrane region" description="Helical" evidence="1">
    <location>
        <begin position="73"/>
        <end position="96"/>
    </location>
</feature>
<reference evidence="2" key="2">
    <citation type="journal article" date="2021" name="PeerJ">
        <title>Extensive microbial diversity within the chicken gut microbiome revealed by metagenomics and culture.</title>
        <authorList>
            <person name="Gilroy R."/>
            <person name="Ravi A."/>
            <person name="Getino M."/>
            <person name="Pursley I."/>
            <person name="Horton D.L."/>
            <person name="Alikhan N.F."/>
            <person name="Baker D."/>
            <person name="Gharbi K."/>
            <person name="Hall N."/>
            <person name="Watson M."/>
            <person name="Adriaenssens E.M."/>
            <person name="Foster-Nyarko E."/>
            <person name="Jarju S."/>
            <person name="Secka A."/>
            <person name="Antonio M."/>
            <person name="Oren A."/>
            <person name="Chaudhuri R.R."/>
            <person name="La Ragione R."/>
            <person name="Hildebrand F."/>
            <person name="Pallen M.J."/>
        </authorList>
    </citation>
    <scope>NUCLEOTIDE SEQUENCE</scope>
    <source>
        <strain evidence="2">ChiSjej4B22-9803</strain>
    </source>
</reference>
<keyword evidence="1" id="KW-0472">Membrane</keyword>
<dbReference type="InterPro" id="IPR014509">
    <property type="entry name" value="YjdF-like"/>
</dbReference>
<organism evidence="2 3">
    <name type="scientific">Candidatus Avimonoglobus intestinipullorum</name>
    <dbReference type="NCBI Taxonomy" id="2840699"/>
    <lineage>
        <taxon>Bacteria</taxon>
        <taxon>Bacillati</taxon>
        <taxon>Bacillota</taxon>
        <taxon>Clostridia</taxon>
        <taxon>Eubacteriales</taxon>
        <taxon>Candidatus Avimonoglobus</taxon>
    </lineage>
</organism>
<feature type="transmembrane region" description="Helical" evidence="1">
    <location>
        <begin position="21"/>
        <end position="38"/>
    </location>
</feature>
<comment type="caution">
    <text evidence="2">The sequence shown here is derived from an EMBL/GenBank/DDBJ whole genome shotgun (WGS) entry which is preliminary data.</text>
</comment>
<evidence type="ECO:0000313" key="3">
    <source>
        <dbReference type="Proteomes" id="UP000824111"/>
    </source>
</evidence>
<accession>A0A9D1LV18</accession>
<keyword evidence="1" id="KW-0812">Transmembrane</keyword>
<evidence type="ECO:0000256" key="1">
    <source>
        <dbReference type="SAM" id="Phobius"/>
    </source>
</evidence>
<gene>
    <name evidence="2" type="ORF">IAB04_04270</name>
</gene>
<dbReference type="Pfam" id="PF09997">
    <property type="entry name" value="DUF2238"/>
    <property type="match status" value="1"/>
</dbReference>
<reference evidence="2" key="1">
    <citation type="submission" date="2020-10" db="EMBL/GenBank/DDBJ databases">
        <authorList>
            <person name="Gilroy R."/>
        </authorList>
    </citation>
    <scope>NUCLEOTIDE SEQUENCE</scope>
    <source>
        <strain evidence="2">ChiSjej4B22-9803</strain>
    </source>
</reference>
<feature type="transmembrane region" description="Helical" evidence="1">
    <location>
        <begin position="44"/>
        <end position="61"/>
    </location>
</feature>
<feature type="transmembrane region" description="Helical" evidence="1">
    <location>
        <begin position="102"/>
        <end position="124"/>
    </location>
</feature>
<feature type="transmembrane region" description="Helical" evidence="1">
    <location>
        <begin position="136"/>
        <end position="156"/>
    </location>
</feature>
<sequence length="288" mass="32866">MRREWFWMEKLPKGVKRRVTLYIVLRLLVIVVLILQIHQRNYNNVFTCILTLVLFMIPAIADRKLNIKLPTALEVVILLFIFAAEILGEIQGFYLAFKYWDLMLHTINGFLMAAIGFAMIDILNQNPRIHINLSPAFVAFVAFCFSMTIGVVWEFFEFGMDTYARTDMQKDTLCQTVSSVDFNPAGVNVPVVVSDIQETVIHGTIKGEQTELVIEGGYLDTGLRDTMEDMLVNLIGAVVFSGLGFFYIKNRGKGRIVPSFIPRLKTKAEIAETEKELEELRQKRGKTE</sequence>
<evidence type="ECO:0000313" key="2">
    <source>
        <dbReference type="EMBL" id="HIU48554.1"/>
    </source>
</evidence>
<dbReference type="Proteomes" id="UP000824111">
    <property type="component" value="Unassembled WGS sequence"/>
</dbReference>
<protein>
    <submittedName>
        <fullName evidence="2">Uncharacterized protein</fullName>
    </submittedName>
</protein>
<dbReference type="EMBL" id="DVND01000113">
    <property type="protein sequence ID" value="HIU48554.1"/>
    <property type="molecule type" value="Genomic_DNA"/>
</dbReference>
<name>A0A9D1LV18_9FIRM</name>
<feature type="transmembrane region" description="Helical" evidence="1">
    <location>
        <begin position="230"/>
        <end position="248"/>
    </location>
</feature>
<keyword evidence="1" id="KW-1133">Transmembrane helix</keyword>
<proteinExistence type="predicted"/>
<dbReference type="AlphaFoldDB" id="A0A9D1LV18"/>